<accession>A0A6I0F281</accession>
<dbReference type="InterPro" id="IPR044146">
    <property type="entry name" value="S1_Tex"/>
</dbReference>
<dbReference type="InterPro" id="IPR032639">
    <property type="entry name" value="Tex_YqgF"/>
</dbReference>
<dbReference type="FunFam" id="2.40.50.140:FF:000051">
    <property type="entry name" value="RNA-binding transcriptional accessory protein"/>
    <property type="match status" value="1"/>
</dbReference>
<dbReference type="InterPro" id="IPR055179">
    <property type="entry name" value="Tex-like_central_region"/>
</dbReference>
<dbReference type="AlphaFoldDB" id="A0A6I0F281"/>
<keyword evidence="1" id="KW-0175">Coiled coil</keyword>
<feature type="domain" description="S1 motif" evidence="2">
    <location>
        <begin position="654"/>
        <end position="723"/>
    </location>
</feature>
<evidence type="ECO:0000256" key="1">
    <source>
        <dbReference type="SAM" id="Coils"/>
    </source>
</evidence>
<dbReference type="Gene3D" id="2.40.50.140">
    <property type="entry name" value="Nucleic acid-binding proteins"/>
    <property type="match status" value="1"/>
</dbReference>
<organism evidence="3 4">
    <name type="scientific">Heliorestis acidaminivorans</name>
    <dbReference type="NCBI Taxonomy" id="553427"/>
    <lineage>
        <taxon>Bacteria</taxon>
        <taxon>Bacillati</taxon>
        <taxon>Bacillota</taxon>
        <taxon>Clostridia</taxon>
        <taxon>Eubacteriales</taxon>
        <taxon>Heliobacteriaceae</taxon>
        <taxon>Heliorestis</taxon>
    </lineage>
</organism>
<dbReference type="GO" id="GO:0006412">
    <property type="term" value="P:translation"/>
    <property type="evidence" value="ECO:0007669"/>
    <property type="project" value="TreeGrafter"/>
</dbReference>
<dbReference type="InterPro" id="IPR037027">
    <property type="entry name" value="YqgF/RNaseH-like_dom_sf"/>
</dbReference>
<proteinExistence type="predicted"/>
<evidence type="ECO:0000313" key="3">
    <source>
        <dbReference type="EMBL" id="KAB2954151.1"/>
    </source>
</evidence>
<dbReference type="InterPro" id="IPR003029">
    <property type="entry name" value="S1_domain"/>
</dbReference>
<dbReference type="InterPro" id="IPR006641">
    <property type="entry name" value="YqgF/RNaseH-like_dom"/>
</dbReference>
<dbReference type="Pfam" id="PF09371">
    <property type="entry name" value="Tex_N"/>
    <property type="match status" value="1"/>
</dbReference>
<dbReference type="SUPFAM" id="SSF53098">
    <property type="entry name" value="Ribonuclease H-like"/>
    <property type="match status" value="1"/>
</dbReference>
<dbReference type="InterPro" id="IPR050437">
    <property type="entry name" value="Ribos_protein_bS1-like"/>
</dbReference>
<dbReference type="InterPro" id="IPR012340">
    <property type="entry name" value="NA-bd_OB-fold"/>
</dbReference>
<dbReference type="SMART" id="SM00732">
    <property type="entry name" value="YqgFc"/>
    <property type="match status" value="1"/>
</dbReference>
<dbReference type="RefSeq" id="WP_151617596.1">
    <property type="nucleotide sequence ID" value="NZ_WBXO01000001.1"/>
</dbReference>
<comment type="caution">
    <text evidence="3">The sequence shown here is derived from an EMBL/GenBank/DDBJ whole genome shotgun (WGS) entry which is preliminary data.</text>
</comment>
<dbReference type="PROSITE" id="PS50126">
    <property type="entry name" value="S1"/>
    <property type="match status" value="1"/>
</dbReference>
<dbReference type="Pfam" id="PF00575">
    <property type="entry name" value="S1"/>
    <property type="match status" value="1"/>
</dbReference>
<dbReference type="GO" id="GO:0003735">
    <property type="term" value="F:structural constituent of ribosome"/>
    <property type="evidence" value="ECO:0007669"/>
    <property type="project" value="TreeGrafter"/>
</dbReference>
<dbReference type="PANTHER" id="PTHR10724:SF10">
    <property type="entry name" value="S1 RNA-BINDING DOMAIN-CONTAINING PROTEIN 1"/>
    <property type="match status" value="1"/>
</dbReference>
<dbReference type="GO" id="GO:0006139">
    <property type="term" value="P:nucleobase-containing compound metabolic process"/>
    <property type="evidence" value="ECO:0007669"/>
    <property type="project" value="InterPro"/>
</dbReference>
<dbReference type="Gene3D" id="1.10.150.310">
    <property type="entry name" value="Tex RuvX-like domain-like"/>
    <property type="match status" value="1"/>
</dbReference>
<dbReference type="CDD" id="cd05685">
    <property type="entry name" value="S1_Tex"/>
    <property type="match status" value="1"/>
</dbReference>
<dbReference type="InterPro" id="IPR023323">
    <property type="entry name" value="Tex-like_dom_sf"/>
</dbReference>
<dbReference type="EMBL" id="WBXO01000001">
    <property type="protein sequence ID" value="KAB2954151.1"/>
    <property type="molecule type" value="Genomic_DNA"/>
</dbReference>
<feature type="coiled-coil region" evidence="1">
    <location>
        <begin position="585"/>
        <end position="612"/>
    </location>
</feature>
<dbReference type="Gene3D" id="1.10.3500.10">
    <property type="entry name" value="Tex N-terminal region-like"/>
    <property type="match status" value="1"/>
</dbReference>
<dbReference type="InterPro" id="IPR018974">
    <property type="entry name" value="Tex-like_N"/>
</dbReference>
<dbReference type="Pfam" id="PF22706">
    <property type="entry name" value="Tex_central_region"/>
    <property type="match status" value="1"/>
</dbReference>
<gene>
    <name evidence="3" type="ORF">F9B85_00140</name>
</gene>
<dbReference type="SUPFAM" id="SSF47781">
    <property type="entry name" value="RuvA domain 2-like"/>
    <property type="match status" value="2"/>
</dbReference>
<dbReference type="SUPFAM" id="SSF50249">
    <property type="entry name" value="Nucleic acid-binding proteins"/>
    <property type="match status" value="1"/>
</dbReference>
<dbReference type="GO" id="GO:0003729">
    <property type="term" value="F:mRNA binding"/>
    <property type="evidence" value="ECO:0007669"/>
    <property type="project" value="TreeGrafter"/>
</dbReference>
<dbReference type="Gene3D" id="3.30.420.140">
    <property type="entry name" value="YqgF/RNase H-like domain"/>
    <property type="match status" value="1"/>
</dbReference>
<dbReference type="FunFam" id="3.30.420.140:FF:000001">
    <property type="entry name" value="RNA-binding transcriptional accessory protein"/>
    <property type="match status" value="1"/>
</dbReference>
<dbReference type="Pfam" id="PF12836">
    <property type="entry name" value="HHH_3"/>
    <property type="match status" value="1"/>
</dbReference>
<dbReference type="InterPro" id="IPR010994">
    <property type="entry name" value="RuvA_2-like"/>
</dbReference>
<name>A0A6I0F281_9FIRM</name>
<dbReference type="GO" id="GO:0005737">
    <property type="term" value="C:cytoplasm"/>
    <property type="evidence" value="ECO:0007669"/>
    <property type="project" value="UniProtKB-ARBA"/>
</dbReference>
<dbReference type="Pfam" id="PF16921">
    <property type="entry name" value="Tex_YqgF"/>
    <property type="match status" value="1"/>
</dbReference>
<protein>
    <submittedName>
        <fullName evidence="3">RNA-binding transcriptional accessory protein</fullName>
    </submittedName>
</protein>
<dbReference type="FunFam" id="1.10.150.310:FF:000001">
    <property type="entry name" value="RNA-binding transcriptional accessory protein"/>
    <property type="match status" value="1"/>
</dbReference>
<dbReference type="PANTHER" id="PTHR10724">
    <property type="entry name" value="30S RIBOSOMAL PROTEIN S1"/>
    <property type="match status" value="1"/>
</dbReference>
<dbReference type="SUPFAM" id="SSF158832">
    <property type="entry name" value="Tex N-terminal region-like"/>
    <property type="match status" value="1"/>
</dbReference>
<evidence type="ECO:0000313" key="4">
    <source>
        <dbReference type="Proteomes" id="UP000468766"/>
    </source>
</evidence>
<dbReference type="Pfam" id="PF17674">
    <property type="entry name" value="HHH_9"/>
    <property type="match status" value="1"/>
</dbReference>
<dbReference type="InterPro" id="IPR012337">
    <property type="entry name" value="RNaseH-like_sf"/>
</dbReference>
<dbReference type="FunFam" id="1.10.10.650:FF:000001">
    <property type="entry name" value="S1 RNA-binding domain 1"/>
    <property type="match status" value="1"/>
</dbReference>
<sequence length="727" mass="82106">MTPTKPWEEPIVPRLARELNIAESRIQGAVELYDEGNTIPFIARYRKERTGEMNEVELRQLVERLEYLRSLDKRKTEVYRLVKEMDKITEPWLTSLQKAQSLAEVEDLYLPFRPKRKTRASVAREKGLAPLAEALMKPPYNEDPVQIAKAYINPEKEIKDEQMALAGAIDIIAEEISEDAKSRQWVRHSLRREAYLVVTATKLKESGPYETYYDFREKIKTIPAHRILAINRGEREKALSVKIEGPDTAIQEGLYRKWIQQEETAKAIYIIKAINDSYKRLIRPSIERELRAELTEKAEEQAITVFATNLSPLLLQRPVRRKIIMGLDPGYRTGCKLAVINDTGKVLTTKTIFPHKPQSRWQEAITTLKELIDQYEIQIIAIGNGTASRESEQLIAQVIQERNQTLQYTIVSEAGASVYSASPLATEEFPELDVAMRSAISIARRLQDPLAELVKIEPSAIGVGQYQHDVNNKRLHQTLSGVVEDCVNAVGVDINTASPSLLSYVAGIKPAIAKTIVSYREENGPFRKRKDLLKVPRLGAATFTQCAGFVRIPDGDDPIENTPIHPESYDRAQALVALLGEEQWSLKKEAGLEKLRQKLSSLELEKTAQQLQIGLPTLRDLIEALSKPGRDPREDLPKPSFRTDVMEMKDLRPGMVLEGKVSNVVDFGAFVDIGVKQDGLVHISALTNRFIKHPFEVVSVGDQVTVRVLDIDLSRGRISLTMRLEDS</sequence>
<reference evidence="3 4" key="1">
    <citation type="submission" date="2019-10" db="EMBL/GenBank/DDBJ databases">
        <title>Whole-genome sequence of the extremophile Heliorestis acidaminivorans DSM 24790.</title>
        <authorList>
            <person name="Kyndt J.A."/>
            <person name="Meyer T.E."/>
        </authorList>
    </citation>
    <scope>NUCLEOTIDE SEQUENCE [LARGE SCALE GENOMIC DNA]</scope>
    <source>
        <strain evidence="3 4">DSM 24790</strain>
    </source>
</reference>
<dbReference type="Proteomes" id="UP000468766">
    <property type="component" value="Unassembled WGS sequence"/>
</dbReference>
<dbReference type="OrthoDB" id="9804714at2"/>
<dbReference type="Gene3D" id="1.10.10.650">
    <property type="entry name" value="RuvA domain 2-like"/>
    <property type="match status" value="1"/>
</dbReference>
<evidence type="ECO:0000259" key="2">
    <source>
        <dbReference type="PROSITE" id="PS50126"/>
    </source>
</evidence>
<dbReference type="SMART" id="SM00316">
    <property type="entry name" value="S1"/>
    <property type="match status" value="1"/>
</dbReference>
<keyword evidence="4" id="KW-1185">Reference proteome</keyword>
<dbReference type="InterPro" id="IPR041692">
    <property type="entry name" value="HHH_9"/>
</dbReference>
<dbReference type="InterPro" id="IPR023319">
    <property type="entry name" value="Tex-like_HTH_dom_sf"/>
</dbReference>